<dbReference type="Ensembl" id="ENSAOCT00000016948.2">
    <property type="protein sequence ID" value="ENSAOCP00000010012.1"/>
    <property type="gene ID" value="ENSAOCG00000014193.2"/>
</dbReference>
<dbReference type="Proteomes" id="UP001501940">
    <property type="component" value="Chromosome 13"/>
</dbReference>
<sequence length="213" mass="24481">MQWSVYTEQLEQFFEANDIAAGKHVATLLSVMVASTYGLLRNLVQPDKPKDKIFDEIVAILKRHFEPKPLLVAERFRFNRCNQKANQSVALYMAELKQYAMNCEFRTNIGSTLRDRLVSGIRNEACMDNKKSRAASVHKVKQKGTKACYRCKGKNHLAKECHFKETKCHNCGKIGHIKKACRAQTQTEGEKVHSTEESSKSTQNMWKRKKTRI</sequence>
<dbReference type="GO" id="GO:0003676">
    <property type="term" value="F:nucleic acid binding"/>
    <property type="evidence" value="ECO:0007669"/>
    <property type="project" value="InterPro"/>
</dbReference>
<dbReference type="InterPro" id="IPR036875">
    <property type="entry name" value="Znf_CCHC_sf"/>
</dbReference>
<keyword evidence="1" id="KW-0862">Zinc</keyword>
<dbReference type="OMA" id="CEFRTNI"/>
<keyword evidence="1" id="KW-0863">Zinc-finger</keyword>
<reference evidence="4 5" key="1">
    <citation type="submission" date="2022-01" db="EMBL/GenBank/DDBJ databases">
        <title>A chromosome-scale genome assembly of the false clownfish, Amphiprion ocellaris.</title>
        <authorList>
            <person name="Ryu T."/>
        </authorList>
    </citation>
    <scope>NUCLEOTIDE SEQUENCE [LARGE SCALE GENOMIC DNA]</scope>
</reference>
<dbReference type="SUPFAM" id="SSF57756">
    <property type="entry name" value="Retrovirus zinc finger-like domains"/>
    <property type="match status" value="1"/>
</dbReference>
<evidence type="ECO:0000313" key="5">
    <source>
        <dbReference type="Proteomes" id="UP001501940"/>
    </source>
</evidence>
<evidence type="ECO:0000256" key="2">
    <source>
        <dbReference type="SAM" id="MobiDB-lite"/>
    </source>
</evidence>
<dbReference type="PANTHER" id="PTHR33198">
    <property type="entry name" value="ANK_REP_REGION DOMAIN-CONTAINING PROTEIN-RELATED"/>
    <property type="match status" value="1"/>
</dbReference>
<dbReference type="STRING" id="80972.ENSAOCP00000010012"/>
<dbReference type="Gene3D" id="4.10.60.10">
    <property type="entry name" value="Zinc finger, CCHC-type"/>
    <property type="match status" value="1"/>
</dbReference>
<accession>A0A3Q1B749</accession>
<feature type="region of interest" description="Disordered" evidence="2">
    <location>
        <begin position="188"/>
        <end position="213"/>
    </location>
</feature>
<evidence type="ECO:0000313" key="4">
    <source>
        <dbReference type="Ensembl" id="ENSAOCP00000010012.1"/>
    </source>
</evidence>
<keyword evidence="1" id="KW-0479">Metal-binding</keyword>
<dbReference type="PANTHER" id="PTHR33198:SF19">
    <property type="entry name" value="CCHC-TYPE DOMAIN-CONTAINING PROTEIN"/>
    <property type="match status" value="1"/>
</dbReference>
<organism evidence="4 5">
    <name type="scientific">Amphiprion ocellaris</name>
    <name type="common">Clown anemonefish</name>
    <dbReference type="NCBI Taxonomy" id="80972"/>
    <lineage>
        <taxon>Eukaryota</taxon>
        <taxon>Metazoa</taxon>
        <taxon>Chordata</taxon>
        <taxon>Craniata</taxon>
        <taxon>Vertebrata</taxon>
        <taxon>Euteleostomi</taxon>
        <taxon>Actinopterygii</taxon>
        <taxon>Neopterygii</taxon>
        <taxon>Teleostei</taxon>
        <taxon>Neoteleostei</taxon>
        <taxon>Acanthomorphata</taxon>
        <taxon>Ovalentaria</taxon>
        <taxon>Pomacentridae</taxon>
        <taxon>Amphiprion</taxon>
    </lineage>
</organism>
<dbReference type="PROSITE" id="PS50158">
    <property type="entry name" value="ZF_CCHC"/>
    <property type="match status" value="1"/>
</dbReference>
<dbReference type="GO" id="GO:0008270">
    <property type="term" value="F:zinc ion binding"/>
    <property type="evidence" value="ECO:0007669"/>
    <property type="project" value="UniProtKB-KW"/>
</dbReference>
<protein>
    <recommendedName>
        <fullName evidence="3">CCHC-type domain-containing protein</fullName>
    </recommendedName>
</protein>
<reference evidence="4" key="3">
    <citation type="submission" date="2025-09" db="UniProtKB">
        <authorList>
            <consortium name="Ensembl"/>
        </authorList>
    </citation>
    <scope>IDENTIFICATION</scope>
</reference>
<evidence type="ECO:0000256" key="1">
    <source>
        <dbReference type="PROSITE-ProRule" id="PRU00047"/>
    </source>
</evidence>
<dbReference type="GeneTree" id="ENSGT00940000165756"/>
<keyword evidence="5" id="KW-1185">Reference proteome</keyword>
<evidence type="ECO:0000259" key="3">
    <source>
        <dbReference type="PROSITE" id="PS50158"/>
    </source>
</evidence>
<dbReference type="SMART" id="SM00343">
    <property type="entry name" value="ZnF_C2HC"/>
    <property type="match status" value="2"/>
</dbReference>
<name>A0A3Q1B749_AMPOC</name>
<feature type="domain" description="CCHC-type" evidence="3">
    <location>
        <begin position="167"/>
        <end position="182"/>
    </location>
</feature>
<dbReference type="InterPro" id="IPR001878">
    <property type="entry name" value="Znf_CCHC"/>
</dbReference>
<dbReference type="Pfam" id="PF00098">
    <property type="entry name" value="zf-CCHC"/>
    <property type="match status" value="1"/>
</dbReference>
<feature type="compositionally biased region" description="Basic and acidic residues" evidence="2">
    <location>
        <begin position="188"/>
        <end position="199"/>
    </location>
</feature>
<proteinExistence type="predicted"/>
<dbReference type="AlphaFoldDB" id="A0A3Q1B749"/>
<reference evidence="4" key="2">
    <citation type="submission" date="2025-08" db="UniProtKB">
        <authorList>
            <consortium name="Ensembl"/>
        </authorList>
    </citation>
    <scope>IDENTIFICATION</scope>
</reference>